<name>A0ACB8SFD6_9AGAM</name>
<sequence length="195" mass="21299">MSYHAATSFVISAEPGPLRQRECKPVILTSSEISSDISIPITVAKAQLSSVVAGKKRACRKLKARISISSRVASGLRERISEQRRSLEQIRVANKALDAEALRLQLAIHAVLYHNAIPQLSGSHLETISVCSKPDPVIQTVPTPAIGSSVNSERRILFTRILHSNTCHEKGATFAGGQIVRWGMFARRIRLEGVV</sequence>
<proteinExistence type="predicted"/>
<dbReference type="EMBL" id="MU277325">
    <property type="protein sequence ID" value="KAI0054963.1"/>
    <property type="molecule type" value="Genomic_DNA"/>
</dbReference>
<evidence type="ECO:0000313" key="2">
    <source>
        <dbReference type="Proteomes" id="UP000814140"/>
    </source>
</evidence>
<comment type="caution">
    <text evidence="1">The sequence shown here is derived from an EMBL/GenBank/DDBJ whole genome shotgun (WGS) entry which is preliminary data.</text>
</comment>
<accession>A0ACB8SFD6</accession>
<protein>
    <submittedName>
        <fullName evidence="1">Uncharacterized protein</fullName>
    </submittedName>
</protein>
<gene>
    <name evidence="1" type="ORF">BV25DRAFT_1922221</name>
</gene>
<keyword evidence="2" id="KW-1185">Reference proteome</keyword>
<dbReference type="Proteomes" id="UP000814140">
    <property type="component" value="Unassembled WGS sequence"/>
</dbReference>
<reference evidence="1" key="2">
    <citation type="journal article" date="2022" name="New Phytol.">
        <title>Evolutionary transition to the ectomycorrhizal habit in the genomes of a hyperdiverse lineage of mushroom-forming fungi.</title>
        <authorList>
            <person name="Looney B."/>
            <person name="Miyauchi S."/>
            <person name="Morin E."/>
            <person name="Drula E."/>
            <person name="Courty P.E."/>
            <person name="Kohler A."/>
            <person name="Kuo A."/>
            <person name="LaButti K."/>
            <person name="Pangilinan J."/>
            <person name="Lipzen A."/>
            <person name="Riley R."/>
            <person name="Andreopoulos W."/>
            <person name="He G."/>
            <person name="Johnson J."/>
            <person name="Nolan M."/>
            <person name="Tritt A."/>
            <person name="Barry K.W."/>
            <person name="Grigoriev I.V."/>
            <person name="Nagy L.G."/>
            <person name="Hibbett D."/>
            <person name="Henrissat B."/>
            <person name="Matheny P.B."/>
            <person name="Labbe J."/>
            <person name="Martin F.M."/>
        </authorList>
    </citation>
    <scope>NUCLEOTIDE SEQUENCE</scope>
    <source>
        <strain evidence="1">HHB10654</strain>
    </source>
</reference>
<evidence type="ECO:0000313" key="1">
    <source>
        <dbReference type="EMBL" id="KAI0054963.1"/>
    </source>
</evidence>
<reference evidence="1" key="1">
    <citation type="submission" date="2021-03" db="EMBL/GenBank/DDBJ databases">
        <authorList>
            <consortium name="DOE Joint Genome Institute"/>
            <person name="Ahrendt S."/>
            <person name="Looney B.P."/>
            <person name="Miyauchi S."/>
            <person name="Morin E."/>
            <person name="Drula E."/>
            <person name="Courty P.E."/>
            <person name="Chicoki N."/>
            <person name="Fauchery L."/>
            <person name="Kohler A."/>
            <person name="Kuo A."/>
            <person name="Labutti K."/>
            <person name="Pangilinan J."/>
            <person name="Lipzen A."/>
            <person name="Riley R."/>
            <person name="Andreopoulos W."/>
            <person name="He G."/>
            <person name="Johnson J."/>
            <person name="Barry K.W."/>
            <person name="Grigoriev I.V."/>
            <person name="Nagy L."/>
            <person name="Hibbett D."/>
            <person name="Henrissat B."/>
            <person name="Matheny P.B."/>
            <person name="Labbe J."/>
            <person name="Martin F."/>
        </authorList>
    </citation>
    <scope>NUCLEOTIDE SEQUENCE</scope>
    <source>
        <strain evidence="1">HHB10654</strain>
    </source>
</reference>
<organism evidence="1 2">
    <name type="scientific">Artomyces pyxidatus</name>
    <dbReference type="NCBI Taxonomy" id="48021"/>
    <lineage>
        <taxon>Eukaryota</taxon>
        <taxon>Fungi</taxon>
        <taxon>Dikarya</taxon>
        <taxon>Basidiomycota</taxon>
        <taxon>Agaricomycotina</taxon>
        <taxon>Agaricomycetes</taxon>
        <taxon>Russulales</taxon>
        <taxon>Auriscalpiaceae</taxon>
        <taxon>Artomyces</taxon>
    </lineage>
</organism>